<sequence>MSTAAPQNNPLLGDWSVQPFDLPPFEAIQAAHFAPAIEVAQEQKLEELRQIVENPESATFDNTIVAYDRSGSLLAKILGVYYNLTASFAPPELQTVQRELAGPLAAFGSKVTTFPGLFERIETVYATREAFGIEDRRLIERIHLDFVRQGARFDKATQARYNEIVQELAQLTTKFTQNVLADETDYTIELSEAEMAGCSADIVASAKQNAIDRNIGDDKYIVTLSRSMVEPYLTYATDRNARERVFRAFVSRGELSPERDNNSVATQILKLRIEQAKTHGYKTFADYQTSDTMAKTPEAVSELLNRVWAPAKVAANREREALEEYAVSIGDAPSVEAWDWRYYSEKVRQLRYDLDESMVKPYFSLDRMVEAVFDVAFNLFGLRFVERPDIKAYHPDVKVYEVRETVNDEDKLVAIFLHDNFARKFKRSGAWASALRVQSRLEDGSRVVPIIVNNCNFVKGAPTLLSVRNCKTLFHEFG</sequence>
<name>A0A1V9YCJ2_ACHHY</name>
<dbReference type="OrthoDB" id="534666at2759"/>
<dbReference type="Pfam" id="PF01432">
    <property type="entry name" value="Peptidase_M3"/>
    <property type="match status" value="1"/>
</dbReference>
<evidence type="ECO:0000256" key="1">
    <source>
        <dbReference type="ARBA" id="ARBA00022670"/>
    </source>
</evidence>
<keyword evidence="2 6" id="KW-0479">Metal-binding</keyword>
<dbReference type="Gene3D" id="1.10.1370.40">
    <property type="match status" value="2"/>
</dbReference>
<feature type="non-terminal residue" evidence="8">
    <location>
        <position position="478"/>
    </location>
</feature>
<dbReference type="PANTHER" id="PTHR43660">
    <property type="entry name" value="DIPEPTIDYL CARBOXYPEPTIDASE"/>
    <property type="match status" value="1"/>
</dbReference>
<dbReference type="GO" id="GO:0004222">
    <property type="term" value="F:metalloendopeptidase activity"/>
    <property type="evidence" value="ECO:0007669"/>
    <property type="project" value="InterPro"/>
</dbReference>
<evidence type="ECO:0000256" key="4">
    <source>
        <dbReference type="ARBA" id="ARBA00022833"/>
    </source>
</evidence>
<comment type="similarity">
    <text evidence="6">Belongs to the peptidase M3 family.</text>
</comment>
<keyword evidence="9" id="KW-1185">Reference proteome</keyword>
<evidence type="ECO:0000256" key="2">
    <source>
        <dbReference type="ARBA" id="ARBA00022723"/>
    </source>
</evidence>
<keyword evidence="5 6" id="KW-0482">Metalloprotease</keyword>
<keyword evidence="1 6" id="KW-0645">Protease</keyword>
<evidence type="ECO:0000313" key="8">
    <source>
        <dbReference type="EMBL" id="OQR83409.1"/>
    </source>
</evidence>
<dbReference type="SUPFAM" id="SSF55486">
    <property type="entry name" value="Metalloproteases ('zincins'), catalytic domain"/>
    <property type="match status" value="1"/>
</dbReference>
<comment type="caution">
    <text evidence="8">The sequence shown here is derived from an EMBL/GenBank/DDBJ whole genome shotgun (WGS) entry which is preliminary data.</text>
</comment>
<comment type="cofactor">
    <cofactor evidence="6">
        <name>Zn(2+)</name>
        <dbReference type="ChEBI" id="CHEBI:29105"/>
    </cofactor>
    <text evidence="6">Binds 1 zinc ion.</text>
</comment>
<evidence type="ECO:0000313" key="9">
    <source>
        <dbReference type="Proteomes" id="UP000243579"/>
    </source>
</evidence>
<dbReference type="GO" id="GO:0046872">
    <property type="term" value="F:metal ion binding"/>
    <property type="evidence" value="ECO:0007669"/>
    <property type="project" value="UniProtKB-UniRule"/>
</dbReference>
<keyword evidence="3 6" id="KW-0378">Hydrolase</keyword>
<accession>A0A1V9YCJ2</accession>
<keyword evidence="4 6" id="KW-0862">Zinc</keyword>
<dbReference type="Proteomes" id="UP000243579">
    <property type="component" value="Unassembled WGS sequence"/>
</dbReference>
<protein>
    <submittedName>
        <fullName evidence="8">Peptidase M3</fullName>
    </submittedName>
</protein>
<dbReference type="AlphaFoldDB" id="A0A1V9YCJ2"/>
<organism evidence="8 9">
    <name type="scientific">Achlya hypogyna</name>
    <name type="common">Oomycete</name>
    <name type="synonym">Protoachlya hypogyna</name>
    <dbReference type="NCBI Taxonomy" id="1202772"/>
    <lineage>
        <taxon>Eukaryota</taxon>
        <taxon>Sar</taxon>
        <taxon>Stramenopiles</taxon>
        <taxon>Oomycota</taxon>
        <taxon>Saprolegniomycetes</taxon>
        <taxon>Saprolegniales</taxon>
        <taxon>Achlyaceae</taxon>
        <taxon>Achlya</taxon>
    </lineage>
</organism>
<feature type="domain" description="Peptidase M3A/M3B catalytic" evidence="7">
    <location>
        <begin position="233"/>
        <end position="478"/>
    </location>
</feature>
<evidence type="ECO:0000256" key="5">
    <source>
        <dbReference type="ARBA" id="ARBA00023049"/>
    </source>
</evidence>
<dbReference type="EMBL" id="JNBR01002174">
    <property type="protein sequence ID" value="OQR83409.1"/>
    <property type="molecule type" value="Genomic_DNA"/>
</dbReference>
<gene>
    <name evidence="8" type="ORF">ACHHYP_14750</name>
</gene>
<reference evidence="8 9" key="1">
    <citation type="journal article" date="2014" name="Genome Biol. Evol.">
        <title>The secreted proteins of Achlya hypogyna and Thraustotheca clavata identify the ancestral oomycete secretome and reveal gene acquisitions by horizontal gene transfer.</title>
        <authorList>
            <person name="Misner I."/>
            <person name="Blouin N."/>
            <person name="Leonard G."/>
            <person name="Richards T.A."/>
            <person name="Lane C.E."/>
        </authorList>
    </citation>
    <scope>NUCLEOTIDE SEQUENCE [LARGE SCALE GENOMIC DNA]</scope>
    <source>
        <strain evidence="8 9">ATCC 48635</strain>
    </source>
</reference>
<dbReference type="InterPro" id="IPR001567">
    <property type="entry name" value="Pept_M3A_M3B_dom"/>
</dbReference>
<dbReference type="InterPro" id="IPR045090">
    <property type="entry name" value="Pept_M3A_M3B"/>
</dbReference>
<proteinExistence type="inferred from homology"/>
<evidence type="ECO:0000259" key="7">
    <source>
        <dbReference type="Pfam" id="PF01432"/>
    </source>
</evidence>
<dbReference type="PANTHER" id="PTHR43660:SF1">
    <property type="entry name" value="DIPEPTIDYL CARBOXYPEPTIDASE"/>
    <property type="match status" value="1"/>
</dbReference>
<evidence type="ECO:0000256" key="3">
    <source>
        <dbReference type="ARBA" id="ARBA00022801"/>
    </source>
</evidence>
<evidence type="ECO:0000256" key="6">
    <source>
        <dbReference type="RuleBase" id="RU003435"/>
    </source>
</evidence>
<dbReference type="GO" id="GO:0006508">
    <property type="term" value="P:proteolysis"/>
    <property type="evidence" value="ECO:0007669"/>
    <property type="project" value="UniProtKB-KW"/>
</dbReference>